<accession>A0A4P7NJ04</accession>
<organism evidence="1 2">
    <name type="scientific">Pyricularia oryzae</name>
    <name type="common">Rice blast fungus</name>
    <name type="synonym">Magnaporthe oryzae</name>
    <dbReference type="NCBI Taxonomy" id="318829"/>
    <lineage>
        <taxon>Eukaryota</taxon>
        <taxon>Fungi</taxon>
        <taxon>Dikarya</taxon>
        <taxon>Ascomycota</taxon>
        <taxon>Pezizomycotina</taxon>
        <taxon>Sordariomycetes</taxon>
        <taxon>Sordariomycetidae</taxon>
        <taxon>Magnaporthales</taxon>
        <taxon>Pyriculariaceae</taxon>
        <taxon>Pyricularia</taxon>
    </lineage>
</organism>
<dbReference type="AlphaFoldDB" id="A0A4P7NJ04"/>
<dbReference type="PANTHER" id="PTHR34414:SF1">
    <property type="entry name" value="SUBTILISIN-LIKE SERINE PROTEASE"/>
    <property type="match status" value="1"/>
</dbReference>
<name>A0A4P7NJ04_PYROR</name>
<evidence type="ECO:0000313" key="2">
    <source>
        <dbReference type="Proteomes" id="UP000294847"/>
    </source>
</evidence>
<reference evidence="1 2" key="1">
    <citation type="journal article" date="2019" name="Mol. Biol. Evol.">
        <title>Blast fungal genomes show frequent chromosomal changes, gene gains and losses, and effector gene turnover.</title>
        <authorList>
            <person name="Gomez Luciano L.B."/>
            <person name="Jason Tsai I."/>
            <person name="Chuma I."/>
            <person name="Tosa Y."/>
            <person name="Chen Y.H."/>
            <person name="Li J.Y."/>
            <person name="Li M.Y."/>
            <person name="Jade Lu M.Y."/>
            <person name="Nakayashiki H."/>
            <person name="Li W.H."/>
        </authorList>
    </citation>
    <scope>NUCLEOTIDE SEQUENCE [LARGE SCALE GENOMIC DNA]</scope>
    <source>
        <strain evidence="1">MZ5-1-6</strain>
    </source>
</reference>
<sequence length="427" mass="48183">MTSSSTPNSVLAMDDNSSAGRPATVIKIKPLSEALELQPVLVPSVVVSTPSVLEEKGHSTANGAQQKTEDATSPIAVVVRASDTVGVGSRSRPRLLLRARDKTRQYLPGQPRVSLDPAVLAVHGPTPNEPSLYHLPGYLRRAHLTTELDKLLPFMKYIFVQTPSHRHIMPLHHQPAHGRDRIIVDEHPGLHLVWYYERIYVKPIPAYMYSQEFWTYIHDADHDVYKACLGFLRSYYHLIQYEIDFDKACELKLIPKMPETARLPTYEEFCAFIAPFGDHTLVSDDDVSRRFQYGELRLSRINKTTMLVRRKFAYFHIYPQWGSYLSHIIAPVVTVFAFLSVIFNALQVTLAAHEVGYDSVDTTWYPFLDVAVWFPVVVMVAIAALLAAGIVGIIVMGLKDLIWAKSVRERKKQGDLTAGEKAYGVVW</sequence>
<dbReference type="EMBL" id="CP034208">
    <property type="protein sequence ID" value="QBZ62021.1"/>
    <property type="molecule type" value="Genomic_DNA"/>
</dbReference>
<gene>
    <name evidence="1" type="ORF">PoMZ_10895</name>
</gene>
<dbReference type="Pfam" id="PF20246">
    <property type="entry name" value="DUF6601"/>
    <property type="match status" value="1"/>
</dbReference>
<evidence type="ECO:0000313" key="1">
    <source>
        <dbReference type="EMBL" id="QBZ62021.1"/>
    </source>
</evidence>
<proteinExistence type="predicted"/>
<dbReference type="Proteomes" id="UP000294847">
    <property type="component" value="Chromosome 5"/>
</dbReference>
<dbReference type="PANTHER" id="PTHR34414">
    <property type="entry name" value="HET DOMAIN-CONTAINING PROTEIN-RELATED"/>
    <property type="match status" value="1"/>
</dbReference>
<dbReference type="InterPro" id="IPR046536">
    <property type="entry name" value="DUF6601"/>
</dbReference>
<protein>
    <submittedName>
        <fullName evidence="1">Uncharacterized protein</fullName>
    </submittedName>
</protein>